<gene>
    <name evidence="2" type="ORF">C7U54_13160</name>
    <name evidence="1" type="ORF">Fi14EGH31_07270</name>
</gene>
<dbReference type="EMBL" id="PYLQ01000027">
    <property type="protein sequence ID" value="PST36342.1"/>
    <property type="molecule type" value="Genomic_DNA"/>
</dbReference>
<sequence length="78" mass="9082">MEMRVQIIDDKQLKNCSICKATDEWVENICVNGIEGLYCVKCDTLTLYEPLPSKLVYLAFKKKCMQIKEMKTNNQLTM</sequence>
<accession>A0A2T3FM43</accession>
<evidence type="ECO:0000313" key="2">
    <source>
        <dbReference type="EMBL" id="PST36342.1"/>
    </source>
</evidence>
<evidence type="ECO:0000313" key="4">
    <source>
        <dbReference type="Proteomes" id="UP000593842"/>
    </source>
</evidence>
<dbReference type="Proteomes" id="UP000240974">
    <property type="component" value="Unassembled WGS sequence"/>
</dbReference>
<reference evidence="4" key="3">
    <citation type="submission" date="2020-09" db="EMBL/GenBank/DDBJ databases">
        <title>Complete genome sequencing of Faecalibacillus intestinalis strain 14EGH31.</title>
        <authorList>
            <person name="Sakamoto M."/>
            <person name="Murakami T."/>
            <person name="Mori H."/>
        </authorList>
    </citation>
    <scope>NUCLEOTIDE SEQUENCE [LARGE SCALE GENOMIC DNA]</scope>
    <source>
        <strain evidence="4">14EGH31</strain>
    </source>
</reference>
<evidence type="ECO:0000313" key="3">
    <source>
        <dbReference type="Proteomes" id="UP000240974"/>
    </source>
</evidence>
<reference evidence="1" key="2">
    <citation type="journal article" date="2020" name="Microbiol. Resour. Announc.">
        <title>Complete Genome Sequence of Faecalibacillus intestinalis JCM 34082, Isolated from Feces from a Healthy Japanese Female.</title>
        <authorList>
            <person name="Sakamoto M."/>
            <person name="Ikeyama N."/>
            <person name="Toyoda A."/>
            <person name="Murakami T."/>
            <person name="Mori H."/>
            <person name="Ohkuma M."/>
        </authorList>
    </citation>
    <scope>NUCLEOTIDE SEQUENCE</scope>
    <source>
        <strain evidence="1">14EGH31</strain>
    </source>
</reference>
<name>A0A2T3FM43_9FIRM</name>
<dbReference type="EMBL" id="AP024085">
    <property type="protein sequence ID" value="BCL57015.1"/>
    <property type="molecule type" value="Genomic_DNA"/>
</dbReference>
<protein>
    <recommendedName>
        <fullName evidence="5">Inhibitor of sigma-G Gin</fullName>
    </recommendedName>
</protein>
<evidence type="ECO:0000313" key="1">
    <source>
        <dbReference type="EMBL" id="BCL57015.1"/>
    </source>
</evidence>
<dbReference type="Proteomes" id="UP000593842">
    <property type="component" value="Chromosome"/>
</dbReference>
<evidence type="ECO:0008006" key="5">
    <source>
        <dbReference type="Google" id="ProtNLM"/>
    </source>
</evidence>
<proteinExistence type="predicted"/>
<organism evidence="2 3">
    <name type="scientific">Faecalibacillus intestinalis</name>
    <dbReference type="NCBI Taxonomy" id="1982626"/>
    <lineage>
        <taxon>Bacteria</taxon>
        <taxon>Bacillati</taxon>
        <taxon>Bacillota</taxon>
        <taxon>Erysipelotrichia</taxon>
        <taxon>Erysipelotrichales</taxon>
        <taxon>Coprobacillaceae</taxon>
        <taxon>Faecalibacillus</taxon>
    </lineage>
</organism>
<dbReference type="AlphaFoldDB" id="A0A2T3FM43"/>
<reference evidence="2 3" key="1">
    <citation type="journal article" date="2019" name="Int. J. Syst. Evol. Microbiol.">
        <title>Faecalibacillus intestinalis gen. nov., sp. nov. and Faecalibacillus faecis sp. nov., isolated from human faeces.</title>
        <authorList>
            <person name="Seo B."/>
            <person name="Jeon K."/>
            <person name="Baek I."/>
            <person name="Lee Y.M."/>
            <person name="Baek K."/>
            <person name="Ko G."/>
        </authorList>
    </citation>
    <scope>NUCLEOTIDE SEQUENCE [LARGE SCALE GENOMIC DNA]</scope>
    <source>
        <strain evidence="2 3">SNUG30099</strain>
    </source>
</reference>
<keyword evidence="3" id="KW-1185">Reference proteome</keyword>
<dbReference type="KEGG" id="fit:Fi14EGH31_07270"/>